<dbReference type="InterPro" id="IPR012318">
    <property type="entry name" value="HTH_CRP"/>
</dbReference>
<evidence type="ECO:0000313" key="6">
    <source>
        <dbReference type="EMBL" id="WQD37683.1"/>
    </source>
</evidence>
<organism evidence="6 7">
    <name type="scientific">Niabella yanshanensis</name>
    <dbReference type="NCBI Taxonomy" id="577386"/>
    <lineage>
        <taxon>Bacteria</taxon>
        <taxon>Pseudomonadati</taxon>
        <taxon>Bacteroidota</taxon>
        <taxon>Chitinophagia</taxon>
        <taxon>Chitinophagales</taxon>
        <taxon>Chitinophagaceae</taxon>
        <taxon>Niabella</taxon>
    </lineage>
</organism>
<evidence type="ECO:0000259" key="5">
    <source>
        <dbReference type="PROSITE" id="PS51063"/>
    </source>
</evidence>
<accession>A0ABZ0W345</accession>
<dbReference type="EMBL" id="CP139960">
    <property type="protein sequence ID" value="WQD37683.1"/>
    <property type="molecule type" value="Genomic_DNA"/>
</dbReference>
<dbReference type="SMART" id="SM00419">
    <property type="entry name" value="HTH_CRP"/>
    <property type="match status" value="1"/>
</dbReference>
<reference evidence="6 7" key="1">
    <citation type="submission" date="2023-12" db="EMBL/GenBank/DDBJ databases">
        <title>Genome sequencing and assembly of bacterial species from a model synthetic community.</title>
        <authorList>
            <person name="Hogle S.L."/>
        </authorList>
    </citation>
    <scope>NUCLEOTIDE SEQUENCE [LARGE SCALE GENOMIC DNA]</scope>
    <source>
        <strain evidence="6 7">HAMBI_3031</strain>
    </source>
</reference>
<protein>
    <submittedName>
        <fullName evidence="6">Crp/Fnr family transcriptional regulator</fullName>
    </submittedName>
</protein>
<dbReference type="PANTHER" id="PTHR24567">
    <property type="entry name" value="CRP FAMILY TRANSCRIPTIONAL REGULATORY PROTEIN"/>
    <property type="match status" value="1"/>
</dbReference>
<dbReference type="SUPFAM" id="SSF51206">
    <property type="entry name" value="cAMP-binding domain-like"/>
    <property type="match status" value="1"/>
</dbReference>
<dbReference type="Pfam" id="PF13545">
    <property type="entry name" value="HTH_Crp_2"/>
    <property type="match status" value="1"/>
</dbReference>
<dbReference type="PROSITE" id="PS50042">
    <property type="entry name" value="CNMP_BINDING_3"/>
    <property type="match status" value="1"/>
</dbReference>
<evidence type="ECO:0000256" key="2">
    <source>
        <dbReference type="ARBA" id="ARBA00023125"/>
    </source>
</evidence>
<name>A0ABZ0W345_9BACT</name>
<evidence type="ECO:0000259" key="4">
    <source>
        <dbReference type="PROSITE" id="PS50042"/>
    </source>
</evidence>
<keyword evidence="1" id="KW-0805">Transcription regulation</keyword>
<dbReference type="CDD" id="cd00038">
    <property type="entry name" value="CAP_ED"/>
    <property type="match status" value="1"/>
</dbReference>
<keyword evidence="3" id="KW-0804">Transcription</keyword>
<evidence type="ECO:0000256" key="1">
    <source>
        <dbReference type="ARBA" id="ARBA00023015"/>
    </source>
</evidence>
<evidence type="ECO:0000256" key="3">
    <source>
        <dbReference type="ARBA" id="ARBA00023163"/>
    </source>
</evidence>
<proteinExistence type="predicted"/>
<evidence type="ECO:0000313" key="7">
    <source>
        <dbReference type="Proteomes" id="UP001325680"/>
    </source>
</evidence>
<feature type="domain" description="Cyclic nucleotide-binding" evidence="4">
    <location>
        <begin position="16"/>
        <end position="97"/>
    </location>
</feature>
<sequence length="209" mass="23829">MKEWWPALDTHTQVHHYKKGEIIFTEGAPVSGIYFMLNGVVKVHKLWDQEKELILRFAHNQDILGHRGLSSSTNQYPITATALTPVTLIYITLDFFEATFKTNHLFAYQFMMFMADELMHSEIRMRNLAHMTVRARLANALLALENKFGINEKGFIAFVASRQDIAAYVGTAYETVYKTINEFIESGFIKTDAKAIALTDKEALKNAVC</sequence>
<dbReference type="Gene3D" id="2.60.120.10">
    <property type="entry name" value="Jelly Rolls"/>
    <property type="match status" value="1"/>
</dbReference>
<dbReference type="InterPro" id="IPR000595">
    <property type="entry name" value="cNMP-bd_dom"/>
</dbReference>
<dbReference type="InterPro" id="IPR036388">
    <property type="entry name" value="WH-like_DNA-bd_sf"/>
</dbReference>
<feature type="domain" description="HTH crp-type" evidence="5">
    <location>
        <begin position="131"/>
        <end position="202"/>
    </location>
</feature>
<dbReference type="InterPro" id="IPR014710">
    <property type="entry name" value="RmlC-like_jellyroll"/>
</dbReference>
<keyword evidence="7" id="KW-1185">Reference proteome</keyword>
<gene>
    <name evidence="6" type="ORF">U0035_18590</name>
</gene>
<keyword evidence="2" id="KW-0238">DNA-binding</keyword>
<dbReference type="PROSITE" id="PS51063">
    <property type="entry name" value="HTH_CRP_2"/>
    <property type="match status" value="1"/>
</dbReference>
<dbReference type="RefSeq" id="WP_162817914.1">
    <property type="nucleotide sequence ID" value="NZ_CP139960.1"/>
</dbReference>
<dbReference type="SUPFAM" id="SSF46785">
    <property type="entry name" value="Winged helix' DNA-binding domain"/>
    <property type="match status" value="1"/>
</dbReference>
<dbReference type="Proteomes" id="UP001325680">
    <property type="component" value="Chromosome"/>
</dbReference>
<dbReference type="Gene3D" id="1.10.10.10">
    <property type="entry name" value="Winged helix-like DNA-binding domain superfamily/Winged helix DNA-binding domain"/>
    <property type="match status" value="1"/>
</dbReference>
<dbReference type="SMART" id="SM00100">
    <property type="entry name" value="cNMP"/>
    <property type="match status" value="1"/>
</dbReference>
<dbReference type="Pfam" id="PF00027">
    <property type="entry name" value="cNMP_binding"/>
    <property type="match status" value="1"/>
</dbReference>
<dbReference type="InterPro" id="IPR036390">
    <property type="entry name" value="WH_DNA-bd_sf"/>
</dbReference>
<dbReference type="InterPro" id="IPR018490">
    <property type="entry name" value="cNMP-bd_dom_sf"/>
</dbReference>
<dbReference type="InterPro" id="IPR050397">
    <property type="entry name" value="Env_Response_Regulators"/>
</dbReference>
<dbReference type="PANTHER" id="PTHR24567:SF26">
    <property type="entry name" value="REGULATORY PROTEIN YEIL"/>
    <property type="match status" value="1"/>
</dbReference>